<dbReference type="EMBL" id="AP014704">
    <property type="protein sequence ID" value="BAQ45206.1"/>
    <property type="molecule type" value="Genomic_DNA"/>
</dbReference>
<evidence type="ECO:0000256" key="2">
    <source>
        <dbReference type="SAM" id="Phobius"/>
    </source>
</evidence>
<keyword evidence="2" id="KW-1133">Transmembrane helix</keyword>
<dbReference type="AlphaFoldDB" id="A0A0C6EYD5"/>
<dbReference type="InterPro" id="IPR010331">
    <property type="entry name" value="ExoD"/>
</dbReference>
<feature type="transmembrane region" description="Helical" evidence="2">
    <location>
        <begin position="207"/>
        <end position="231"/>
    </location>
</feature>
<evidence type="ECO:0000256" key="1">
    <source>
        <dbReference type="SAM" id="MobiDB-lite"/>
    </source>
</evidence>
<evidence type="ECO:0000313" key="4">
    <source>
        <dbReference type="Proteomes" id="UP000061432"/>
    </source>
</evidence>
<dbReference type="KEGG" id="maqu:Maq22A_c09570"/>
<keyword evidence="2" id="KW-0472">Membrane</keyword>
<reference evidence="3 4" key="1">
    <citation type="journal article" date="2015" name="Genome Announc.">
        <title>Complete Genome Sequence of Methylobacterium aquaticum Strain 22A, Isolated from Racomitrium japonicum Moss.</title>
        <authorList>
            <person name="Tani A."/>
            <person name="Ogura Y."/>
            <person name="Hayashi T."/>
            <person name="Kimbara K."/>
        </authorList>
    </citation>
    <scope>NUCLEOTIDE SEQUENCE [LARGE SCALE GENOMIC DNA]</scope>
    <source>
        <strain evidence="3 4">MA-22A</strain>
    </source>
</reference>
<sequence>MHRRLLSAAGPFRRRLAPLAAGPAHPDRATASHARGLARAAEWARGGRATPARAAATPPASVAPSIEEAAISPGSASPAPDDQSPVTQSARTSEILTVLAAQDTERLTVGEIVAVLRDRAFALLVVLLGLPNCLPMPPPIPLICGLLLALVAAQIAAGMSAPWLPRSLLGRSIARSDLQRAVSRAVPLLRRLERWSRPRLRVFENDIGMRTMGVLILALSLVLIVAAPLVGQIPLGLAVTLVGLGLVERDGVVVAAGLGIGVLGVLLNLGFVYAVFTAVVGLLNLGAAATGA</sequence>
<dbReference type="Pfam" id="PF06055">
    <property type="entry name" value="ExoD"/>
    <property type="match status" value="1"/>
</dbReference>
<name>A0A0C6EYD5_9HYPH</name>
<organism evidence="3 4">
    <name type="scientific">Methylobacterium aquaticum</name>
    <dbReference type="NCBI Taxonomy" id="270351"/>
    <lineage>
        <taxon>Bacteria</taxon>
        <taxon>Pseudomonadati</taxon>
        <taxon>Pseudomonadota</taxon>
        <taxon>Alphaproteobacteria</taxon>
        <taxon>Hyphomicrobiales</taxon>
        <taxon>Methylobacteriaceae</taxon>
        <taxon>Methylobacterium</taxon>
    </lineage>
</organism>
<dbReference type="PANTHER" id="PTHR41795:SF1">
    <property type="entry name" value="EXOPOLYSACCHARIDE SYNTHESIS PROTEIN"/>
    <property type="match status" value="1"/>
</dbReference>
<gene>
    <name evidence="3" type="ORF">Maq22A_c09570</name>
</gene>
<reference evidence="4" key="2">
    <citation type="submission" date="2015-01" db="EMBL/GenBank/DDBJ databases">
        <title>Complete genome sequence of Methylobacterium aquaticum strain 22A.</title>
        <authorList>
            <person name="Tani A."/>
            <person name="Ogura Y."/>
            <person name="Hayashi T."/>
        </authorList>
    </citation>
    <scope>NUCLEOTIDE SEQUENCE [LARGE SCALE GENOMIC DNA]</scope>
    <source>
        <strain evidence="4">MA-22A</strain>
    </source>
</reference>
<accession>A0A0C6EYD5</accession>
<feature type="transmembrane region" description="Helical" evidence="2">
    <location>
        <begin position="140"/>
        <end position="164"/>
    </location>
</feature>
<protein>
    <submittedName>
        <fullName evidence="3">Exopolysaccharide biosynthesis protein exod</fullName>
    </submittedName>
</protein>
<evidence type="ECO:0000313" key="3">
    <source>
        <dbReference type="EMBL" id="BAQ45206.1"/>
    </source>
</evidence>
<dbReference type="STRING" id="270351.Maq22A_c09570"/>
<dbReference type="PATRIC" id="fig|270351.10.peg.1837"/>
<dbReference type="Proteomes" id="UP000061432">
    <property type="component" value="Chromosome"/>
</dbReference>
<dbReference type="PANTHER" id="PTHR41795">
    <property type="entry name" value="EXOPOLYSACCHARIDE SYNTHESIS PROTEIN"/>
    <property type="match status" value="1"/>
</dbReference>
<feature type="compositionally biased region" description="Low complexity" evidence="1">
    <location>
        <begin position="34"/>
        <end position="85"/>
    </location>
</feature>
<proteinExistence type="predicted"/>
<keyword evidence="2" id="KW-0812">Transmembrane</keyword>
<feature type="region of interest" description="Disordered" evidence="1">
    <location>
        <begin position="18"/>
        <end position="90"/>
    </location>
</feature>
<feature type="transmembrane region" description="Helical" evidence="2">
    <location>
        <begin position="251"/>
        <end position="276"/>
    </location>
</feature>